<keyword evidence="5" id="KW-0584">Phenylalanine biosynthesis</keyword>
<dbReference type="Gene3D" id="3.40.190.10">
    <property type="entry name" value="Periplasmic binding protein-like II"/>
    <property type="match status" value="2"/>
</dbReference>
<dbReference type="Gene3D" id="3.30.70.260">
    <property type="match status" value="1"/>
</dbReference>
<dbReference type="FunFam" id="3.30.70.260:FF:000012">
    <property type="entry name" value="Prephenate dehydratase"/>
    <property type="match status" value="1"/>
</dbReference>
<dbReference type="InterPro" id="IPR018528">
    <property type="entry name" value="Preph_deHydtase_CS"/>
</dbReference>
<dbReference type="GO" id="GO:0004664">
    <property type="term" value="F:prephenate dehydratase activity"/>
    <property type="evidence" value="ECO:0007669"/>
    <property type="project" value="UniProtKB-EC"/>
</dbReference>
<gene>
    <name evidence="10" type="ORF">METZ01_LOCUS72566</name>
</gene>
<dbReference type="InterPro" id="IPR002912">
    <property type="entry name" value="ACT_dom"/>
</dbReference>
<evidence type="ECO:0000259" key="9">
    <source>
        <dbReference type="PROSITE" id="PS51671"/>
    </source>
</evidence>
<dbReference type="AlphaFoldDB" id="A0A381TUI5"/>
<dbReference type="PROSITE" id="PS00858">
    <property type="entry name" value="PREPHENATE_DEHYDR_2"/>
    <property type="match status" value="1"/>
</dbReference>
<dbReference type="InterPro" id="IPR045865">
    <property type="entry name" value="ACT-like_dom_sf"/>
</dbReference>
<dbReference type="PROSITE" id="PS51171">
    <property type="entry name" value="PREPHENATE_DEHYDR_3"/>
    <property type="match status" value="1"/>
</dbReference>
<dbReference type="EMBL" id="UINC01005193">
    <property type="protein sequence ID" value="SVA19712.1"/>
    <property type="molecule type" value="Genomic_DNA"/>
</dbReference>
<keyword evidence="3" id="KW-0028">Amino-acid biosynthesis</keyword>
<organism evidence="10">
    <name type="scientific">marine metagenome</name>
    <dbReference type="NCBI Taxonomy" id="408172"/>
    <lineage>
        <taxon>unclassified sequences</taxon>
        <taxon>metagenomes</taxon>
        <taxon>ecological metagenomes</taxon>
    </lineage>
</organism>
<sequence>MNVSYLGPKGTFSEIAVINYFPSNITKLPKSSIEDVFKSVQELEVNYGMVPIENSVEGSINNTLDLLSDSEVVITGEMELTINQCLLSRDTKIKSVKRIFGHPQSLAQCKNWIADNIPDAELISVVSNTSGALSIKKSGDACVGAEIIADYYSLEINKKNIQDYSNNATRFLILGTSTSTATGFDKTSLLIIPPNTGDSGSLYRLLEPFAKNEINLSRIESRPSKTKNWNYVFFIDVDGHIEDKSMQDTIDALKERDVEIKFLGSYPKNN</sequence>
<name>A0A381TUI5_9ZZZZ</name>
<dbReference type="Pfam" id="PF00800">
    <property type="entry name" value="PDT"/>
    <property type="match status" value="1"/>
</dbReference>
<dbReference type="SUPFAM" id="SSF55021">
    <property type="entry name" value="ACT-like"/>
    <property type="match status" value="1"/>
</dbReference>
<evidence type="ECO:0000256" key="3">
    <source>
        <dbReference type="ARBA" id="ARBA00022605"/>
    </source>
</evidence>
<dbReference type="SUPFAM" id="SSF53850">
    <property type="entry name" value="Periplasmic binding protein-like II"/>
    <property type="match status" value="1"/>
</dbReference>
<keyword evidence="6" id="KW-0456">Lyase</keyword>
<dbReference type="FunFam" id="3.40.190.10:FF:000029">
    <property type="entry name" value="Chorismate mutase/Prephenate dehydratase"/>
    <property type="match status" value="1"/>
</dbReference>
<evidence type="ECO:0000256" key="4">
    <source>
        <dbReference type="ARBA" id="ARBA00023141"/>
    </source>
</evidence>
<dbReference type="CDD" id="cd04905">
    <property type="entry name" value="ACT_CM-PDT"/>
    <property type="match status" value="1"/>
</dbReference>
<dbReference type="InterPro" id="IPR001086">
    <property type="entry name" value="Preph_deHydtase"/>
</dbReference>
<evidence type="ECO:0000256" key="7">
    <source>
        <dbReference type="ARBA" id="ARBA00047848"/>
    </source>
</evidence>
<dbReference type="Pfam" id="PF01842">
    <property type="entry name" value="ACT"/>
    <property type="match status" value="1"/>
</dbReference>
<evidence type="ECO:0000256" key="1">
    <source>
        <dbReference type="ARBA" id="ARBA00004741"/>
    </source>
</evidence>
<evidence type="ECO:0000256" key="2">
    <source>
        <dbReference type="ARBA" id="ARBA00013147"/>
    </source>
</evidence>
<feature type="domain" description="ACT" evidence="9">
    <location>
        <begin position="190"/>
        <end position="267"/>
    </location>
</feature>
<keyword evidence="4" id="KW-0057">Aromatic amino acid biosynthesis</keyword>
<evidence type="ECO:0000259" key="8">
    <source>
        <dbReference type="PROSITE" id="PS51171"/>
    </source>
</evidence>
<dbReference type="CDD" id="cd13630">
    <property type="entry name" value="PBP2_PDT_1"/>
    <property type="match status" value="1"/>
</dbReference>
<dbReference type="EC" id="4.2.1.51" evidence="2"/>
<reference evidence="10" key="1">
    <citation type="submission" date="2018-05" db="EMBL/GenBank/DDBJ databases">
        <authorList>
            <person name="Lanie J.A."/>
            <person name="Ng W.-L."/>
            <person name="Kazmierczak K.M."/>
            <person name="Andrzejewski T.M."/>
            <person name="Davidsen T.M."/>
            <person name="Wayne K.J."/>
            <person name="Tettelin H."/>
            <person name="Glass J.I."/>
            <person name="Rusch D."/>
            <person name="Podicherti R."/>
            <person name="Tsui H.-C.T."/>
            <person name="Winkler M.E."/>
        </authorList>
    </citation>
    <scope>NUCLEOTIDE SEQUENCE</scope>
</reference>
<proteinExistence type="predicted"/>
<dbReference type="PROSITE" id="PS51671">
    <property type="entry name" value="ACT"/>
    <property type="match status" value="1"/>
</dbReference>
<evidence type="ECO:0000256" key="5">
    <source>
        <dbReference type="ARBA" id="ARBA00023222"/>
    </source>
</evidence>
<protein>
    <recommendedName>
        <fullName evidence="2">prephenate dehydratase</fullName>
        <ecNumber evidence="2">4.2.1.51</ecNumber>
    </recommendedName>
</protein>
<comment type="pathway">
    <text evidence="1">Amino-acid biosynthesis; L-phenylalanine biosynthesis; phenylpyruvate from prephenate: step 1/1.</text>
</comment>
<dbReference type="GO" id="GO:0009094">
    <property type="term" value="P:L-phenylalanine biosynthetic process"/>
    <property type="evidence" value="ECO:0007669"/>
    <property type="project" value="UniProtKB-KW"/>
</dbReference>
<feature type="domain" description="Prephenate dehydratase" evidence="8">
    <location>
        <begin position="2"/>
        <end position="176"/>
    </location>
</feature>
<dbReference type="PANTHER" id="PTHR21022">
    <property type="entry name" value="PREPHENATE DEHYDRATASE P PROTEIN"/>
    <property type="match status" value="1"/>
</dbReference>
<accession>A0A381TUI5</accession>
<evidence type="ECO:0000256" key="6">
    <source>
        <dbReference type="ARBA" id="ARBA00023239"/>
    </source>
</evidence>
<dbReference type="PANTHER" id="PTHR21022:SF19">
    <property type="entry name" value="PREPHENATE DEHYDRATASE-RELATED"/>
    <property type="match status" value="1"/>
</dbReference>
<evidence type="ECO:0000313" key="10">
    <source>
        <dbReference type="EMBL" id="SVA19712.1"/>
    </source>
</evidence>
<comment type="catalytic activity">
    <reaction evidence="7">
        <text>prephenate + H(+) = 3-phenylpyruvate + CO2 + H2O</text>
        <dbReference type="Rhea" id="RHEA:21648"/>
        <dbReference type="ChEBI" id="CHEBI:15377"/>
        <dbReference type="ChEBI" id="CHEBI:15378"/>
        <dbReference type="ChEBI" id="CHEBI:16526"/>
        <dbReference type="ChEBI" id="CHEBI:18005"/>
        <dbReference type="ChEBI" id="CHEBI:29934"/>
        <dbReference type="EC" id="4.2.1.51"/>
    </reaction>
</comment>
<dbReference type="NCBIfam" id="NF008865">
    <property type="entry name" value="PRK11898.1"/>
    <property type="match status" value="1"/>
</dbReference>
<dbReference type="GO" id="GO:0005737">
    <property type="term" value="C:cytoplasm"/>
    <property type="evidence" value="ECO:0007669"/>
    <property type="project" value="TreeGrafter"/>
</dbReference>